<accession>A0AAJ3DHH8</accession>
<evidence type="ECO:0000313" key="6">
    <source>
        <dbReference type="Proteomes" id="UP000477779"/>
    </source>
</evidence>
<keyword evidence="1" id="KW-0472">Membrane</keyword>
<keyword evidence="1" id="KW-1133">Transmembrane helix</keyword>
<evidence type="ECO:0000256" key="2">
    <source>
        <dbReference type="SAM" id="SignalP"/>
    </source>
</evidence>
<dbReference type="PROSITE" id="PS51318">
    <property type="entry name" value="TAT"/>
    <property type="match status" value="1"/>
</dbReference>
<dbReference type="Proteomes" id="UP000477779">
    <property type="component" value="Unassembled WGS sequence"/>
</dbReference>
<keyword evidence="2" id="KW-0732">Signal</keyword>
<reference evidence="3 6" key="2">
    <citation type="submission" date="2020-02" db="EMBL/GenBank/DDBJ databases">
        <title>WGS of Micromonospora spp. isolated from hot spring.</title>
        <authorList>
            <person name="Thawai C."/>
        </authorList>
    </citation>
    <scope>NUCLEOTIDE SEQUENCE [LARGE SCALE GENOMIC DNA]</scope>
    <source>
        <strain evidence="3 6">TMS7</strain>
    </source>
</reference>
<name>A0AAJ3DHH8_9ACTN</name>
<keyword evidence="5" id="KW-1185">Reference proteome</keyword>
<sequence>MLTNSTRRWLAGLGVAGAFVAASATPAFAADPTIADAVGAEGFSLYANNVIVAPDGPEKWISLYSLVDEPFTDYTVKVDRSAVDGFADVQKPEGPGSCTETGAVLTCTVKNDAEPDLDLLSLAVLPRDGAKAGQEGQLQFTVTTPSAGTATYRSTVTVGEGVDLTSEPFVNLSGTPGSTVPAPLSVGNQGKTDAEGAVLFFFGSYGVAPAKRYENCEYFEDNFDEYAYACTLDATVAAGGSAKLDDSFGFAVPRDAWAPNTDYGFAIWMTPADWQAFRSEVPDFGKSEKGDEGVLKLNPTAPSRALARAMQQTDVDPTNNETMIQLAIKGNQKADVAANGATVDAEVGATVPVTVGFTNNGPAAINAGGEDGIYTLALVTLPKGTTAVKAPEQCADAEGEFGQDSGKAGAAVYACFVPEVVGSGKKVEFPFSLRVDQPGTLAGTVELFHGGPDETGRKDLNPANDTAKIVVKAIGHGGQGGGGQGGGDGGSLPITGANTALIAGVGALLLAAGAAGYVVTRRRKTRFIA</sequence>
<proteinExistence type="predicted"/>
<dbReference type="RefSeq" id="WP_154229403.1">
    <property type="nucleotide sequence ID" value="NZ_CP045309.1"/>
</dbReference>
<evidence type="ECO:0000313" key="3">
    <source>
        <dbReference type="EMBL" id="NES26043.1"/>
    </source>
</evidence>
<dbReference type="InterPro" id="IPR006311">
    <property type="entry name" value="TAT_signal"/>
</dbReference>
<evidence type="ECO:0000313" key="5">
    <source>
        <dbReference type="Proteomes" id="UP000402241"/>
    </source>
</evidence>
<dbReference type="Proteomes" id="UP000402241">
    <property type="component" value="Chromosome"/>
</dbReference>
<evidence type="ECO:0000256" key="1">
    <source>
        <dbReference type="SAM" id="Phobius"/>
    </source>
</evidence>
<gene>
    <name evidence="3" type="ORF">G3561_00510</name>
    <name evidence="4" type="ORF">GCE86_26435</name>
</gene>
<dbReference type="AlphaFoldDB" id="A0AAJ3DHH8"/>
<dbReference type="NCBIfam" id="TIGR01167">
    <property type="entry name" value="LPXTG_anchor"/>
    <property type="match status" value="1"/>
</dbReference>
<protein>
    <submittedName>
        <fullName evidence="3">LPXTG cell wall anchor domain-containing protein</fullName>
    </submittedName>
</protein>
<dbReference type="EMBL" id="CP045309">
    <property type="protein sequence ID" value="QGL50247.1"/>
    <property type="molecule type" value="Genomic_DNA"/>
</dbReference>
<feature type="signal peptide" evidence="2">
    <location>
        <begin position="1"/>
        <end position="29"/>
    </location>
</feature>
<evidence type="ECO:0000313" key="4">
    <source>
        <dbReference type="EMBL" id="QGL50247.1"/>
    </source>
</evidence>
<dbReference type="EMBL" id="JAAHBZ010000001">
    <property type="protein sequence ID" value="NES26043.1"/>
    <property type="molecule type" value="Genomic_DNA"/>
</dbReference>
<keyword evidence="1" id="KW-0812">Transmembrane</keyword>
<feature type="transmembrane region" description="Helical" evidence="1">
    <location>
        <begin position="500"/>
        <end position="519"/>
    </location>
</feature>
<organism evidence="3 6">
    <name type="scientific">Micromonospora terminaliae</name>
    <dbReference type="NCBI Taxonomy" id="1914461"/>
    <lineage>
        <taxon>Bacteria</taxon>
        <taxon>Bacillati</taxon>
        <taxon>Actinomycetota</taxon>
        <taxon>Actinomycetes</taxon>
        <taxon>Micromonosporales</taxon>
        <taxon>Micromonosporaceae</taxon>
        <taxon>Micromonospora</taxon>
    </lineage>
</organism>
<feature type="chain" id="PRO_5042497442" evidence="2">
    <location>
        <begin position="30"/>
        <end position="529"/>
    </location>
</feature>
<reference evidence="4 5" key="1">
    <citation type="submission" date="2019-10" db="EMBL/GenBank/DDBJ databases">
        <title>Genome Sequence of Micromonospora terminaliae DSM 101760.</title>
        <authorList>
            <person name="Guo L."/>
        </authorList>
    </citation>
    <scope>NUCLEOTIDE SEQUENCE [LARGE SCALE GENOMIC DNA]</scope>
    <source>
        <strain evidence="4 5">DSM 101760</strain>
    </source>
</reference>